<dbReference type="EMBL" id="CP053069">
    <property type="protein sequence ID" value="QJR09317.1"/>
    <property type="molecule type" value="Genomic_DNA"/>
</dbReference>
<evidence type="ECO:0000256" key="10">
    <source>
        <dbReference type="SAM" id="Phobius"/>
    </source>
</evidence>
<dbReference type="PANTHER" id="PTHR21320:SF3">
    <property type="entry name" value="CYTOCHROME C OXIDASE ASSEMBLY PROTEIN COX11, MITOCHONDRIAL-RELATED"/>
    <property type="match status" value="1"/>
</dbReference>
<comment type="subcellular location">
    <subcellularLocation>
        <location evidence="2">Cell inner membrane</location>
        <topology evidence="2">Single-pass type II membrane protein</topology>
        <orientation evidence="2">Periplasmic side</orientation>
    </subcellularLocation>
</comment>
<evidence type="ECO:0000313" key="12">
    <source>
        <dbReference type="Proteomes" id="UP000501534"/>
    </source>
</evidence>
<keyword evidence="5 10" id="KW-0812">Transmembrane</keyword>
<dbReference type="Proteomes" id="UP000501534">
    <property type="component" value="Chromosome"/>
</dbReference>
<comment type="function">
    <text evidence="1">Exerts its effect at some terminal stage of cytochrome c oxidase synthesis, probably by being involved in the insertion of the copper B into subunit I.</text>
</comment>
<keyword evidence="8" id="KW-0186">Copper</keyword>
<organism evidence="11 12">
    <name type="scientific">Usitatibacter rugosus</name>
    <dbReference type="NCBI Taxonomy" id="2732067"/>
    <lineage>
        <taxon>Bacteria</taxon>
        <taxon>Pseudomonadati</taxon>
        <taxon>Pseudomonadota</taxon>
        <taxon>Betaproteobacteria</taxon>
        <taxon>Nitrosomonadales</taxon>
        <taxon>Usitatibacteraceae</taxon>
        <taxon>Usitatibacter</taxon>
    </lineage>
</organism>
<proteinExistence type="inferred from homology"/>
<dbReference type="NCBIfam" id="NF003465">
    <property type="entry name" value="PRK05089.1"/>
    <property type="match status" value="1"/>
</dbReference>
<dbReference type="InterPro" id="IPR007533">
    <property type="entry name" value="Cyt_c_oxidase_assmbl_CtaG"/>
</dbReference>
<evidence type="ECO:0000256" key="2">
    <source>
        <dbReference type="ARBA" id="ARBA00004382"/>
    </source>
</evidence>
<sequence>MTPDVALQNRQLMGKLVVIAVAMLGFGFAMVPMYRQICDALGITQTRVVASGNTQVDASRDVTVELLASNAGLPWKFDSLERSVKLHPGELVTVRYRVQNTLGRDITAHAVMNTAPAVAARYLLKQECFCFTNQTVAAGETREMPVVFRVSPDAPKDLDVISLSYTFFEVKASGA</sequence>
<dbReference type="GO" id="GO:0005886">
    <property type="term" value="C:plasma membrane"/>
    <property type="evidence" value="ECO:0007669"/>
    <property type="project" value="UniProtKB-SubCell"/>
</dbReference>
<evidence type="ECO:0000256" key="4">
    <source>
        <dbReference type="ARBA" id="ARBA00015384"/>
    </source>
</evidence>
<evidence type="ECO:0000256" key="7">
    <source>
        <dbReference type="ARBA" id="ARBA00022989"/>
    </source>
</evidence>
<evidence type="ECO:0000256" key="9">
    <source>
        <dbReference type="ARBA" id="ARBA00023136"/>
    </source>
</evidence>
<dbReference type="Pfam" id="PF04442">
    <property type="entry name" value="CtaG_Cox11"/>
    <property type="match status" value="1"/>
</dbReference>
<evidence type="ECO:0000256" key="3">
    <source>
        <dbReference type="ARBA" id="ARBA00009620"/>
    </source>
</evidence>
<keyword evidence="6" id="KW-0735">Signal-anchor</keyword>
<dbReference type="KEGG" id="uru:DSM104443_00355"/>
<evidence type="ECO:0000256" key="1">
    <source>
        <dbReference type="ARBA" id="ARBA00004007"/>
    </source>
</evidence>
<dbReference type="GO" id="GO:0005507">
    <property type="term" value="F:copper ion binding"/>
    <property type="evidence" value="ECO:0007669"/>
    <property type="project" value="InterPro"/>
</dbReference>
<dbReference type="PIRSF" id="PIRSF005413">
    <property type="entry name" value="COX11"/>
    <property type="match status" value="1"/>
</dbReference>
<name>A0A6M4GUP5_9PROT</name>
<keyword evidence="12" id="KW-1185">Reference proteome</keyword>
<dbReference type="RefSeq" id="WP_171089015.1">
    <property type="nucleotide sequence ID" value="NZ_CP053069.1"/>
</dbReference>
<evidence type="ECO:0000256" key="5">
    <source>
        <dbReference type="ARBA" id="ARBA00022692"/>
    </source>
</evidence>
<keyword evidence="9 10" id="KW-0472">Membrane</keyword>
<protein>
    <recommendedName>
        <fullName evidence="4">Cytochrome c oxidase assembly protein CtaG</fullName>
    </recommendedName>
</protein>
<evidence type="ECO:0000256" key="6">
    <source>
        <dbReference type="ARBA" id="ARBA00022968"/>
    </source>
</evidence>
<keyword evidence="7 10" id="KW-1133">Transmembrane helix</keyword>
<reference evidence="11 12" key="1">
    <citation type="submission" date="2020-04" db="EMBL/GenBank/DDBJ databases">
        <title>Usitatibacter rugosus gen. nov., sp. nov. and Usitatibacter palustris sp. nov., novel members of Usitatibacteraceae fam. nov. within the order Nitrosomonadales isolated from soil.</title>
        <authorList>
            <person name="Huber K.J."/>
            <person name="Neumann-Schaal M."/>
            <person name="Geppert A."/>
            <person name="Luckner M."/>
            <person name="Wanner G."/>
            <person name="Overmann J."/>
        </authorList>
    </citation>
    <scope>NUCLEOTIDE SEQUENCE [LARGE SCALE GENOMIC DNA]</scope>
    <source>
        <strain evidence="11 12">0125_3</strain>
    </source>
</reference>
<evidence type="ECO:0000313" key="11">
    <source>
        <dbReference type="EMBL" id="QJR09317.1"/>
    </source>
</evidence>
<dbReference type="SUPFAM" id="SSF110111">
    <property type="entry name" value="Ctag/Cox11"/>
    <property type="match status" value="1"/>
</dbReference>
<feature type="transmembrane region" description="Helical" evidence="10">
    <location>
        <begin position="12"/>
        <end position="34"/>
    </location>
</feature>
<dbReference type="InterPro" id="IPR023471">
    <property type="entry name" value="CtaG/Cox11_dom_sf"/>
</dbReference>
<comment type="similarity">
    <text evidence="3">Belongs to the COX11/CtaG family.</text>
</comment>
<evidence type="ECO:0000256" key="8">
    <source>
        <dbReference type="ARBA" id="ARBA00023008"/>
    </source>
</evidence>
<dbReference type="AlphaFoldDB" id="A0A6M4GUP5"/>
<dbReference type="Gene3D" id="2.60.370.10">
    <property type="entry name" value="Ctag/Cox11"/>
    <property type="match status" value="1"/>
</dbReference>
<dbReference type="PANTHER" id="PTHR21320">
    <property type="entry name" value="CYTOCHROME C OXIDASE ASSEMBLY PROTEIN COX11-RELATED"/>
    <property type="match status" value="1"/>
</dbReference>
<gene>
    <name evidence="11" type="primary">ctaG</name>
    <name evidence="11" type="ORF">DSM104443_00355</name>
</gene>
<accession>A0A6M4GUP5</accession>